<evidence type="ECO:0000313" key="15">
    <source>
        <dbReference type="Proteomes" id="UP000192223"/>
    </source>
</evidence>
<dbReference type="PANTHER" id="PTHR24291">
    <property type="entry name" value="CYTOCHROME P450 FAMILY 4"/>
    <property type="match status" value="1"/>
</dbReference>
<feature type="binding site" description="axial binding residue" evidence="12">
    <location>
        <position position="448"/>
    </location>
    <ligand>
        <name>heme</name>
        <dbReference type="ChEBI" id="CHEBI:30413"/>
    </ligand>
    <ligandPart>
        <name>Fe</name>
        <dbReference type="ChEBI" id="CHEBI:18248"/>
    </ligandPart>
</feature>
<dbReference type="PROSITE" id="PS00086">
    <property type="entry name" value="CYTOCHROME_P450"/>
    <property type="match status" value="1"/>
</dbReference>
<comment type="similarity">
    <text evidence="4 13">Belongs to the cytochrome P450 family.</text>
</comment>
<dbReference type="CDD" id="cd20628">
    <property type="entry name" value="CYP4"/>
    <property type="match status" value="1"/>
</dbReference>
<evidence type="ECO:0000256" key="8">
    <source>
        <dbReference type="ARBA" id="ARBA00022848"/>
    </source>
</evidence>
<dbReference type="GO" id="GO:0020037">
    <property type="term" value="F:heme binding"/>
    <property type="evidence" value="ECO:0007669"/>
    <property type="project" value="InterPro"/>
</dbReference>
<sequence>MFEEALYFFVFLFIVLIFLWYVVQWNYLLALKNVPGPIALPVIGNMHQLTTDTTKSLPVFMDFKKRYGNIFKLFIGFQETVVIISDPDLVQVLLGTTGPLHKSRIYRFLFDWLGHGLLTSPPARWKKFRKIITPAFHFTILEQFLEIFQRNDNVFLKKLEKELHGNSFDVYPYVTLLTLDNIVETSMNTKINAQENYRSPYVESTRELSNILVKRQYQIAEGNPILYKFTKTYAIEKKHLNVVHNMTEKVIKQRRLECLNSTSIDSIDLNDDSIGIKKKIAFLDLLMMSTVDGRPLTDSELKEEVDTFMFEGHDTTASAISYTLYCLSKHPDVQQKVMNEIESIFGNDTERPATSSELQGMKYLDLVIKETLRLYPTVPMIARQVQNTFEYNGVKYPEGTTMQIFIYGILQDEKYFKDATKFDPDRFLEINNLHPYAYIPFSAGPRKCIGFRFASLEIKSTIVNVLRRYEILDAPDCKVIMSNEAVLKSATGINIRIRRRRY</sequence>
<dbReference type="InterPro" id="IPR002401">
    <property type="entry name" value="Cyt_P450_E_grp-I"/>
</dbReference>
<keyword evidence="15" id="KW-1185">Reference proteome</keyword>
<evidence type="ECO:0000256" key="5">
    <source>
        <dbReference type="ARBA" id="ARBA00022617"/>
    </source>
</evidence>
<dbReference type="SUPFAM" id="SSF48264">
    <property type="entry name" value="Cytochrome P450"/>
    <property type="match status" value="1"/>
</dbReference>
<evidence type="ECO:0000256" key="4">
    <source>
        <dbReference type="ARBA" id="ARBA00010617"/>
    </source>
</evidence>
<dbReference type="GO" id="GO:0016705">
    <property type="term" value="F:oxidoreductase activity, acting on paired donors, with incorporation or reduction of molecular oxygen"/>
    <property type="evidence" value="ECO:0007669"/>
    <property type="project" value="InterPro"/>
</dbReference>
<keyword evidence="7" id="KW-0256">Endoplasmic reticulum</keyword>
<keyword evidence="14" id="KW-0472">Membrane</keyword>
<evidence type="ECO:0000256" key="14">
    <source>
        <dbReference type="SAM" id="Phobius"/>
    </source>
</evidence>
<keyword evidence="14" id="KW-0812">Transmembrane</keyword>
<dbReference type="GO" id="GO:0005506">
    <property type="term" value="F:iron ion binding"/>
    <property type="evidence" value="ECO:0007669"/>
    <property type="project" value="InterPro"/>
</dbReference>
<evidence type="ECO:0000256" key="12">
    <source>
        <dbReference type="PIRSR" id="PIRSR602401-1"/>
    </source>
</evidence>
<evidence type="ECO:0000313" key="16">
    <source>
        <dbReference type="RefSeq" id="XP_018324124.1"/>
    </source>
</evidence>
<keyword evidence="9 13" id="KW-0560">Oxidoreductase</keyword>
<dbReference type="PRINTS" id="PR00463">
    <property type="entry name" value="EP450I"/>
</dbReference>
<comment type="subcellular location">
    <subcellularLocation>
        <location evidence="3">Endoplasmic reticulum membrane</location>
        <topology evidence="3">Peripheral membrane protein</topology>
    </subcellularLocation>
    <subcellularLocation>
        <location evidence="2">Microsome membrane</location>
        <topology evidence="2">Peripheral membrane protein</topology>
    </subcellularLocation>
</comment>
<dbReference type="Proteomes" id="UP000192223">
    <property type="component" value="Unplaced"/>
</dbReference>
<evidence type="ECO:0000256" key="3">
    <source>
        <dbReference type="ARBA" id="ARBA00004406"/>
    </source>
</evidence>
<keyword evidence="8" id="KW-0492">Microsome</keyword>
<protein>
    <submittedName>
        <fullName evidence="16">Cytochrome P450 4d2</fullName>
    </submittedName>
</protein>
<keyword evidence="11 13" id="KW-0503">Monooxygenase</keyword>
<name>A0A1W4WJM4_AGRPL</name>
<feature type="transmembrane region" description="Helical" evidence="14">
    <location>
        <begin position="6"/>
        <end position="23"/>
    </location>
</feature>
<dbReference type="OrthoDB" id="1470350at2759"/>
<gene>
    <name evidence="16" type="primary">LOC108736263</name>
</gene>
<dbReference type="InterPro" id="IPR036396">
    <property type="entry name" value="Cyt_P450_sf"/>
</dbReference>
<dbReference type="STRING" id="224129.A0A1W4WJM4"/>
<dbReference type="GO" id="GO:0005789">
    <property type="term" value="C:endoplasmic reticulum membrane"/>
    <property type="evidence" value="ECO:0007669"/>
    <property type="project" value="UniProtKB-SubCell"/>
</dbReference>
<evidence type="ECO:0000256" key="13">
    <source>
        <dbReference type="RuleBase" id="RU000461"/>
    </source>
</evidence>
<keyword evidence="10 12" id="KW-0408">Iron</keyword>
<accession>A0A1W4WJM4</accession>
<dbReference type="FunFam" id="1.10.630.10:FF:000182">
    <property type="entry name" value="Cytochrome P450 3A4"/>
    <property type="match status" value="1"/>
</dbReference>
<evidence type="ECO:0000256" key="9">
    <source>
        <dbReference type="ARBA" id="ARBA00023002"/>
    </source>
</evidence>
<dbReference type="GeneID" id="108736263"/>
<dbReference type="Pfam" id="PF00067">
    <property type="entry name" value="p450"/>
    <property type="match status" value="1"/>
</dbReference>
<dbReference type="GO" id="GO:0004497">
    <property type="term" value="F:monooxygenase activity"/>
    <property type="evidence" value="ECO:0007669"/>
    <property type="project" value="UniProtKB-KW"/>
</dbReference>
<dbReference type="RefSeq" id="XP_018324124.1">
    <property type="nucleotide sequence ID" value="XM_018468622.2"/>
</dbReference>
<dbReference type="PRINTS" id="PR00385">
    <property type="entry name" value="P450"/>
</dbReference>
<keyword evidence="14" id="KW-1133">Transmembrane helix</keyword>
<keyword evidence="5 12" id="KW-0349">Heme</keyword>
<evidence type="ECO:0000256" key="1">
    <source>
        <dbReference type="ARBA" id="ARBA00001971"/>
    </source>
</evidence>
<proteinExistence type="inferred from homology"/>
<dbReference type="PANTHER" id="PTHR24291:SF187">
    <property type="entry name" value="CYTOCHROME P450 4AE1-RELATED"/>
    <property type="match status" value="1"/>
</dbReference>
<reference evidence="16" key="1">
    <citation type="submission" date="2025-08" db="UniProtKB">
        <authorList>
            <consortium name="RefSeq"/>
        </authorList>
    </citation>
    <scope>IDENTIFICATION</scope>
    <source>
        <tissue evidence="16">Entire body</tissue>
    </source>
</reference>
<comment type="cofactor">
    <cofactor evidence="1 12">
        <name>heme</name>
        <dbReference type="ChEBI" id="CHEBI:30413"/>
    </cofactor>
</comment>
<dbReference type="KEGG" id="apln:108736263"/>
<evidence type="ECO:0000256" key="6">
    <source>
        <dbReference type="ARBA" id="ARBA00022723"/>
    </source>
</evidence>
<keyword evidence="6 12" id="KW-0479">Metal-binding</keyword>
<evidence type="ECO:0000256" key="11">
    <source>
        <dbReference type="ARBA" id="ARBA00023033"/>
    </source>
</evidence>
<evidence type="ECO:0000256" key="2">
    <source>
        <dbReference type="ARBA" id="ARBA00004174"/>
    </source>
</evidence>
<dbReference type="InterPro" id="IPR017972">
    <property type="entry name" value="Cyt_P450_CS"/>
</dbReference>
<dbReference type="AlphaFoldDB" id="A0A1W4WJM4"/>
<dbReference type="InParanoid" id="A0A1W4WJM4"/>
<dbReference type="InterPro" id="IPR001128">
    <property type="entry name" value="Cyt_P450"/>
</dbReference>
<evidence type="ECO:0000256" key="7">
    <source>
        <dbReference type="ARBA" id="ARBA00022824"/>
    </source>
</evidence>
<evidence type="ECO:0000256" key="10">
    <source>
        <dbReference type="ARBA" id="ARBA00023004"/>
    </source>
</evidence>
<dbReference type="Gene3D" id="1.10.630.10">
    <property type="entry name" value="Cytochrome P450"/>
    <property type="match status" value="1"/>
</dbReference>
<organism evidence="15 16">
    <name type="scientific">Agrilus planipennis</name>
    <name type="common">Emerald ash borer</name>
    <name type="synonym">Agrilus marcopoli</name>
    <dbReference type="NCBI Taxonomy" id="224129"/>
    <lineage>
        <taxon>Eukaryota</taxon>
        <taxon>Metazoa</taxon>
        <taxon>Ecdysozoa</taxon>
        <taxon>Arthropoda</taxon>
        <taxon>Hexapoda</taxon>
        <taxon>Insecta</taxon>
        <taxon>Pterygota</taxon>
        <taxon>Neoptera</taxon>
        <taxon>Endopterygota</taxon>
        <taxon>Coleoptera</taxon>
        <taxon>Polyphaga</taxon>
        <taxon>Elateriformia</taxon>
        <taxon>Buprestoidea</taxon>
        <taxon>Buprestidae</taxon>
        <taxon>Agrilinae</taxon>
        <taxon>Agrilus</taxon>
    </lineage>
</organism>
<dbReference type="InterPro" id="IPR050196">
    <property type="entry name" value="Cytochrome_P450_Monoox"/>
</dbReference>